<dbReference type="EMBL" id="AMCI01000571">
    <property type="protein sequence ID" value="EJX08649.1"/>
    <property type="molecule type" value="Genomic_DNA"/>
</dbReference>
<protein>
    <submittedName>
        <fullName evidence="2">TolA-related transport transmembrane protein</fullName>
    </submittedName>
</protein>
<comment type="caution">
    <text evidence="2">The sequence shown here is derived from an EMBL/GenBank/DDBJ whole genome shotgun (WGS) entry which is preliminary data.</text>
</comment>
<evidence type="ECO:0000256" key="1">
    <source>
        <dbReference type="SAM" id="MobiDB-lite"/>
    </source>
</evidence>
<keyword evidence="2" id="KW-0812">Transmembrane</keyword>
<reference evidence="2" key="1">
    <citation type="journal article" date="2012" name="PLoS ONE">
        <title>Gene sets for utilization of primary and secondary nutrition supplies in the distal gut of endangered iberian lynx.</title>
        <authorList>
            <person name="Alcaide M."/>
            <person name="Messina E."/>
            <person name="Richter M."/>
            <person name="Bargiela R."/>
            <person name="Peplies J."/>
            <person name="Huws S.A."/>
            <person name="Newbold C.J."/>
            <person name="Golyshin P.N."/>
            <person name="Simon M.A."/>
            <person name="Lopez G."/>
            <person name="Yakimov M.M."/>
            <person name="Ferrer M."/>
        </authorList>
    </citation>
    <scope>NUCLEOTIDE SEQUENCE</scope>
</reference>
<dbReference type="Pfam" id="PF13103">
    <property type="entry name" value="TonB_2"/>
    <property type="match status" value="1"/>
</dbReference>
<dbReference type="AlphaFoldDB" id="J9GMB3"/>
<organism evidence="2">
    <name type="scientific">gut metagenome</name>
    <dbReference type="NCBI Taxonomy" id="749906"/>
    <lineage>
        <taxon>unclassified sequences</taxon>
        <taxon>metagenomes</taxon>
        <taxon>organismal metagenomes</taxon>
    </lineage>
</organism>
<proteinExistence type="predicted"/>
<evidence type="ECO:0000313" key="2">
    <source>
        <dbReference type="EMBL" id="EJX08649.1"/>
    </source>
</evidence>
<sequence>MRQQELARLNAKVDPNGTHSGRKLGDKRNTRQNLTGAALAKYNDRVIACVRQNISIDVPPSTQRNQFRAEYQVKLLPTGEQVGYPHKRKASGWEAYDRAVEIAIRKCNPFPKPDVGYNPPRELHLVFDPVDDKR</sequence>
<dbReference type="SUPFAM" id="SSF74653">
    <property type="entry name" value="TolA/TonB C-terminal domain"/>
    <property type="match status" value="1"/>
</dbReference>
<feature type="region of interest" description="Disordered" evidence="1">
    <location>
        <begin position="9"/>
        <end position="30"/>
    </location>
</feature>
<accession>J9GMB3</accession>
<gene>
    <name evidence="2" type="ORF">EVA_03240</name>
</gene>
<keyword evidence="2" id="KW-0472">Membrane</keyword>
<dbReference type="Gene3D" id="3.30.1150.10">
    <property type="match status" value="1"/>
</dbReference>
<name>J9GMB3_9ZZZZ</name>